<gene>
    <name evidence="3" type="ORF">A2519_05530</name>
</gene>
<dbReference type="Pfam" id="PF05130">
    <property type="entry name" value="FlgN"/>
    <property type="match status" value="1"/>
</dbReference>
<keyword evidence="1" id="KW-1005">Bacterial flagellum biogenesis</keyword>
<dbReference type="AlphaFoldDB" id="A0A1F7F5G3"/>
<dbReference type="EMBL" id="MFYX01000116">
    <property type="protein sequence ID" value="OGK01904.1"/>
    <property type="molecule type" value="Genomic_DNA"/>
</dbReference>
<evidence type="ECO:0000256" key="1">
    <source>
        <dbReference type="ARBA" id="ARBA00022795"/>
    </source>
</evidence>
<keyword evidence="2" id="KW-0175">Coiled coil</keyword>
<dbReference type="Gene3D" id="1.20.58.300">
    <property type="entry name" value="FlgN-like"/>
    <property type="match status" value="1"/>
</dbReference>
<evidence type="ECO:0000256" key="2">
    <source>
        <dbReference type="SAM" id="Coils"/>
    </source>
</evidence>
<name>A0A1F7F5G3_UNCRA</name>
<dbReference type="Proteomes" id="UP000179243">
    <property type="component" value="Unassembled WGS sequence"/>
</dbReference>
<comment type="caution">
    <text evidence="3">The sequence shown here is derived from an EMBL/GenBank/DDBJ whole genome shotgun (WGS) entry which is preliminary data.</text>
</comment>
<dbReference type="GO" id="GO:0044780">
    <property type="term" value="P:bacterial-type flagellum assembly"/>
    <property type="evidence" value="ECO:0007669"/>
    <property type="project" value="InterPro"/>
</dbReference>
<protein>
    <recommendedName>
        <fullName evidence="5">Flagellar protein FlgN</fullName>
    </recommendedName>
</protein>
<dbReference type="InterPro" id="IPR007809">
    <property type="entry name" value="FlgN-like"/>
</dbReference>
<proteinExistence type="predicted"/>
<dbReference type="InterPro" id="IPR036679">
    <property type="entry name" value="FlgN-like_sf"/>
</dbReference>
<evidence type="ECO:0000313" key="3">
    <source>
        <dbReference type="EMBL" id="OGK01904.1"/>
    </source>
</evidence>
<sequence>MHVKQDKTKDKSMKTLINAVEEKLVRLTGLYKEYMNALIIEQQFIVNARAEELNTHLIKKQALVEKIQSVEEERLEIISRIAEKTGKSIAELKLDVLAAMLEPAERDQLLAVKKGLQLVIGSVRAINNVNNQLLQDSVAYVRSTFELVTGKKEVKKGYGRNGCVASSVQVSRNLLNTKI</sequence>
<evidence type="ECO:0008006" key="5">
    <source>
        <dbReference type="Google" id="ProtNLM"/>
    </source>
</evidence>
<dbReference type="SUPFAM" id="SSF140566">
    <property type="entry name" value="FlgN-like"/>
    <property type="match status" value="1"/>
</dbReference>
<organism evidence="3 4">
    <name type="scientific">Candidatus Raymondbacteria bacterium RIFOXYD12_FULL_49_13</name>
    <dbReference type="NCBI Taxonomy" id="1817890"/>
    <lineage>
        <taxon>Bacteria</taxon>
        <taxon>Raymondiibacteriota</taxon>
    </lineage>
</organism>
<evidence type="ECO:0000313" key="4">
    <source>
        <dbReference type="Proteomes" id="UP000179243"/>
    </source>
</evidence>
<reference evidence="3 4" key="1">
    <citation type="journal article" date="2016" name="Nat. Commun.">
        <title>Thousands of microbial genomes shed light on interconnected biogeochemical processes in an aquifer system.</title>
        <authorList>
            <person name="Anantharaman K."/>
            <person name="Brown C.T."/>
            <person name="Hug L.A."/>
            <person name="Sharon I."/>
            <person name="Castelle C.J."/>
            <person name="Probst A.J."/>
            <person name="Thomas B.C."/>
            <person name="Singh A."/>
            <person name="Wilkins M.J."/>
            <person name="Karaoz U."/>
            <person name="Brodie E.L."/>
            <person name="Williams K.H."/>
            <person name="Hubbard S.S."/>
            <person name="Banfield J.F."/>
        </authorList>
    </citation>
    <scope>NUCLEOTIDE SEQUENCE [LARGE SCALE GENOMIC DNA]</scope>
</reference>
<feature type="coiled-coil region" evidence="2">
    <location>
        <begin position="17"/>
        <end position="73"/>
    </location>
</feature>
<accession>A0A1F7F5G3</accession>